<name>A0A7J7HII4_CAMSI</name>
<comment type="caution">
    <text evidence="2">The sequence shown here is derived from an EMBL/GenBank/DDBJ whole genome shotgun (WGS) entry which is preliminary data.</text>
</comment>
<evidence type="ECO:0000313" key="3">
    <source>
        <dbReference type="Proteomes" id="UP000593564"/>
    </source>
</evidence>
<dbReference type="InterPro" id="IPR007541">
    <property type="entry name" value="Uncharacterised_BSP"/>
</dbReference>
<accession>A0A7J7HII4</accession>
<dbReference type="PANTHER" id="PTHR33321:SF15">
    <property type="entry name" value="PLANT BASIC SECRETORY PROTEIN (BSP) FAMILY PROTEIN"/>
    <property type="match status" value="1"/>
</dbReference>
<evidence type="ECO:0000313" key="2">
    <source>
        <dbReference type="EMBL" id="KAF5951794.1"/>
    </source>
</evidence>
<reference evidence="3" key="1">
    <citation type="journal article" date="2020" name="Nat. Commun.">
        <title>Genome assembly of wild tea tree DASZ reveals pedigree and selection history of tea varieties.</title>
        <authorList>
            <person name="Zhang W."/>
            <person name="Zhang Y."/>
            <person name="Qiu H."/>
            <person name="Guo Y."/>
            <person name="Wan H."/>
            <person name="Zhang X."/>
            <person name="Scossa F."/>
            <person name="Alseekh S."/>
            <person name="Zhang Q."/>
            <person name="Wang P."/>
            <person name="Xu L."/>
            <person name="Schmidt M.H."/>
            <person name="Jia X."/>
            <person name="Li D."/>
            <person name="Zhu A."/>
            <person name="Guo F."/>
            <person name="Chen W."/>
            <person name="Ni D."/>
            <person name="Usadel B."/>
            <person name="Fernie A.R."/>
            <person name="Wen W."/>
        </authorList>
    </citation>
    <scope>NUCLEOTIDE SEQUENCE [LARGE SCALE GENOMIC DNA]</scope>
    <source>
        <strain evidence="3">cv. G240</strain>
    </source>
</reference>
<dbReference type="PANTHER" id="PTHR33321">
    <property type="match status" value="1"/>
</dbReference>
<sequence length="148" mass="16662">MAYHPSILQSYLLALAALQSIVAVKFDVKNVARTSPGGARFTKEIRVNEKYESLQGNNAADRRDIVEVLMVIENHRDLKGDTYGNIINIRAIYLLEIQGNVKWAFTSLIYHEMTQVWQWFGGPDKALTGLIEGTWAWFCGGAKQDDEG</sequence>
<dbReference type="EMBL" id="JACBKZ010000004">
    <property type="protein sequence ID" value="KAF5951794.1"/>
    <property type="molecule type" value="Genomic_DNA"/>
</dbReference>
<gene>
    <name evidence="2" type="ORF">HYC85_009738</name>
</gene>
<dbReference type="AlphaFoldDB" id="A0A7J7HII4"/>
<proteinExistence type="predicted"/>
<dbReference type="Pfam" id="PF04450">
    <property type="entry name" value="BSP"/>
    <property type="match status" value="1"/>
</dbReference>
<protein>
    <submittedName>
        <fullName evidence="2">Uncharacterized protein</fullName>
    </submittedName>
</protein>
<evidence type="ECO:0000256" key="1">
    <source>
        <dbReference type="SAM" id="SignalP"/>
    </source>
</evidence>
<keyword evidence="1" id="KW-0732">Signal</keyword>
<feature type="signal peptide" evidence="1">
    <location>
        <begin position="1"/>
        <end position="23"/>
    </location>
</feature>
<reference evidence="2 3" key="2">
    <citation type="submission" date="2020-07" db="EMBL/GenBank/DDBJ databases">
        <title>Genome assembly of wild tea tree DASZ reveals pedigree and selection history of tea varieties.</title>
        <authorList>
            <person name="Zhang W."/>
        </authorList>
    </citation>
    <scope>NUCLEOTIDE SEQUENCE [LARGE SCALE GENOMIC DNA]</scope>
    <source>
        <strain evidence="3">cv. G240</strain>
        <tissue evidence="2">Leaf</tissue>
    </source>
</reference>
<keyword evidence="3" id="KW-1185">Reference proteome</keyword>
<dbReference type="Proteomes" id="UP000593564">
    <property type="component" value="Unassembled WGS sequence"/>
</dbReference>
<organism evidence="2 3">
    <name type="scientific">Camellia sinensis</name>
    <name type="common">Tea plant</name>
    <name type="synonym">Thea sinensis</name>
    <dbReference type="NCBI Taxonomy" id="4442"/>
    <lineage>
        <taxon>Eukaryota</taxon>
        <taxon>Viridiplantae</taxon>
        <taxon>Streptophyta</taxon>
        <taxon>Embryophyta</taxon>
        <taxon>Tracheophyta</taxon>
        <taxon>Spermatophyta</taxon>
        <taxon>Magnoliopsida</taxon>
        <taxon>eudicotyledons</taxon>
        <taxon>Gunneridae</taxon>
        <taxon>Pentapetalae</taxon>
        <taxon>asterids</taxon>
        <taxon>Ericales</taxon>
        <taxon>Theaceae</taxon>
        <taxon>Camellia</taxon>
    </lineage>
</organism>
<feature type="chain" id="PRO_5029722438" evidence="1">
    <location>
        <begin position="24"/>
        <end position="148"/>
    </location>
</feature>